<protein>
    <submittedName>
        <fullName evidence="1">Uncharacterized protein</fullName>
    </submittedName>
</protein>
<dbReference type="EMBL" id="GDHC01018921">
    <property type="protein sequence ID" value="JAP99707.1"/>
    <property type="molecule type" value="Transcribed_RNA"/>
</dbReference>
<organism evidence="1">
    <name type="scientific">Lygus hesperus</name>
    <name type="common">Western plant bug</name>
    <dbReference type="NCBI Taxonomy" id="30085"/>
    <lineage>
        <taxon>Eukaryota</taxon>
        <taxon>Metazoa</taxon>
        <taxon>Ecdysozoa</taxon>
        <taxon>Arthropoda</taxon>
        <taxon>Hexapoda</taxon>
        <taxon>Insecta</taxon>
        <taxon>Pterygota</taxon>
        <taxon>Neoptera</taxon>
        <taxon>Paraneoptera</taxon>
        <taxon>Hemiptera</taxon>
        <taxon>Heteroptera</taxon>
        <taxon>Panheteroptera</taxon>
        <taxon>Cimicomorpha</taxon>
        <taxon>Miridae</taxon>
        <taxon>Mirini</taxon>
        <taxon>Lygus</taxon>
    </lineage>
</organism>
<accession>A0A146KTQ3</accession>
<feature type="non-terminal residue" evidence="1">
    <location>
        <position position="1"/>
    </location>
</feature>
<proteinExistence type="predicted"/>
<dbReference type="AlphaFoldDB" id="A0A146KTQ3"/>
<evidence type="ECO:0000313" key="1">
    <source>
        <dbReference type="EMBL" id="JAP99707.1"/>
    </source>
</evidence>
<reference evidence="1" key="1">
    <citation type="journal article" date="2016" name="Gigascience">
        <title>De novo construction of an expanded transcriptome assembly for the western tarnished plant bug, Lygus hesperus.</title>
        <authorList>
            <person name="Tassone E.E."/>
            <person name="Geib S.M."/>
            <person name="Hall B."/>
            <person name="Fabrick J.A."/>
            <person name="Brent C.S."/>
            <person name="Hull J.J."/>
        </authorList>
    </citation>
    <scope>NUCLEOTIDE SEQUENCE</scope>
</reference>
<sequence length="171" mass="19253">LSLQRKHSTISCRFVVITGENLAKLLYSNGGVATATVKMLHSLLTADDAIFSSRLLVTIQRPQDHLRAMYIRLHMICSLGTDELSSWCWTILHKLLLYAQDVCSLEHHLASLPYTHDLLRTCKPGTLAWESMVRFLSIWLPCQPPAARDRSLGNVALDETLLRLAQTEISL</sequence>
<gene>
    <name evidence="1" type="ORF">g.62829</name>
</gene>
<name>A0A146KTQ3_LYGHE</name>